<evidence type="ECO:0000256" key="1">
    <source>
        <dbReference type="SAM" id="SignalP"/>
    </source>
</evidence>
<keyword evidence="1" id="KW-0732">Signal</keyword>
<proteinExistence type="predicted"/>
<protein>
    <submittedName>
        <fullName evidence="2">Uncharacterized protein</fullName>
    </submittedName>
</protein>
<dbReference type="OrthoDB" id="2322063at2"/>
<name>A0A0R1LV62_9LACO</name>
<feature type="signal peptide" evidence="1">
    <location>
        <begin position="1"/>
        <end position="20"/>
    </location>
</feature>
<gene>
    <name evidence="2" type="ORF">FD25_GL001654</name>
</gene>
<sequence length="124" mass="14137">MFKKLMITMLTLLLSLGTFATVQPASAKSVYRSIPKSYRGTWVLRSPKIKRGQKLVVHARSIKAAVIQFKGKQLGVHVGKGYVTVFQAHKGKQVGENFNLKRSHYKHHKALKITYDTQTEYYTK</sequence>
<dbReference type="EMBL" id="AZDV01000001">
    <property type="protein sequence ID" value="KRK96729.1"/>
    <property type="molecule type" value="Genomic_DNA"/>
</dbReference>
<evidence type="ECO:0000313" key="3">
    <source>
        <dbReference type="Proteomes" id="UP000051955"/>
    </source>
</evidence>
<comment type="caution">
    <text evidence="2">The sequence shown here is derived from an EMBL/GenBank/DDBJ whole genome shotgun (WGS) entry which is preliminary data.</text>
</comment>
<organism evidence="2 3">
    <name type="scientific">Levilactobacillus acidifarinae DSM 19394 = JCM 15949</name>
    <dbReference type="NCBI Taxonomy" id="1423715"/>
    <lineage>
        <taxon>Bacteria</taxon>
        <taxon>Bacillati</taxon>
        <taxon>Bacillota</taxon>
        <taxon>Bacilli</taxon>
        <taxon>Lactobacillales</taxon>
        <taxon>Lactobacillaceae</taxon>
        <taxon>Levilactobacillus</taxon>
    </lineage>
</organism>
<dbReference type="Proteomes" id="UP000051955">
    <property type="component" value="Unassembled WGS sequence"/>
</dbReference>
<accession>A0A0R1LV62</accession>
<feature type="chain" id="PRO_5038772467" evidence="1">
    <location>
        <begin position="21"/>
        <end position="124"/>
    </location>
</feature>
<reference evidence="2 3" key="1">
    <citation type="journal article" date="2015" name="Genome Announc.">
        <title>Expanding the biotechnology potential of lactobacilli through comparative genomics of 213 strains and associated genera.</title>
        <authorList>
            <person name="Sun Z."/>
            <person name="Harris H.M."/>
            <person name="McCann A."/>
            <person name="Guo C."/>
            <person name="Argimon S."/>
            <person name="Zhang W."/>
            <person name="Yang X."/>
            <person name="Jeffery I.B."/>
            <person name="Cooney J.C."/>
            <person name="Kagawa T.F."/>
            <person name="Liu W."/>
            <person name="Song Y."/>
            <person name="Salvetti E."/>
            <person name="Wrobel A."/>
            <person name="Rasinkangas P."/>
            <person name="Parkhill J."/>
            <person name="Rea M.C."/>
            <person name="O'Sullivan O."/>
            <person name="Ritari J."/>
            <person name="Douillard F.P."/>
            <person name="Paul Ross R."/>
            <person name="Yang R."/>
            <person name="Briner A.E."/>
            <person name="Felis G.E."/>
            <person name="de Vos W.M."/>
            <person name="Barrangou R."/>
            <person name="Klaenhammer T.R."/>
            <person name="Caufield P.W."/>
            <person name="Cui Y."/>
            <person name="Zhang H."/>
            <person name="O'Toole P.W."/>
        </authorList>
    </citation>
    <scope>NUCLEOTIDE SEQUENCE [LARGE SCALE GENOMIC DNA]</scope>
    <source>
        <strain evidence="2 3">DSM 19394</strain>
    </source>
</reference>
<evidence type="ECO:0000313" key="2">
    <source>
        <dbReference type="EMBL" id="KRK96729.1"/>
    </source>
</evidence>
<dbReference type="AlphaFoldDB" id="A0A0R1LV62"/>
<dbReference type="RefSeq" id="WP_057800548.1">
    <property type="nucleotide sequence ID" value="NZ_AZDV01000001.1"/>
</dbReference>
<dbReference type="PATRIC" id="fig|1423715.3.peg.1700"/>
<keyword evidence="3" id="KW-1185">Reference proteome</keyword>
<dbReference type="STRING" id="1423715.FD25_GL001654"/>